<dbReference type="CDD" id="cd01650">
    <property type="entry name" value="RT_nLTR_like"/>
    <property type="match status" value="1"/>
</dbReference>
<dbReference type="PANTHER" id="PTHR33332">
    <property type="entry name" value="REVERSE TRANSCRIPTASE DOMAIN-CONTAINING PROTEIN"/>
    <property type="match status" value="1"/>
</dbReference>
<reference evidence="2" key="1">
    <citation type="journal article" date="2018" name="PLoS Negl. Trop. Dis.">
        <title>Sialome diversity of ticks revealed by RNAseq of single tick salivary glands.</title>
        <authorList>
            <person name="Perner J."/>
            <person name="Kropackova S."/>
            <person name="Kopacek P."/>
            <person name="Ribeiro J.M."/>
        </authorList>
    </citation>
    <scope>NUCLEOTIDE SEQUENCE</scope>
    <source>
        <strain evidence="2">Siblings of single egg batch collected in Ceske Budejovice</strain>
        <tissue evidence="2">Salivary glands</tissue>
    </source>
</reference>
<evidence type="ECO:0000313" key="2">
    <source>
        <dbReference type="EMBL" id="JAR91746.1"/>
    </source>
</evidence>
<sequence>YSYSRGNFLGLYQYLEQYDWSDVFRDSEVDSATIQMTSLVKGALEAFIPKQLARSSHYPSWFSKDLKIASRKKLHYHRMFKKSGLQIWHQKFSIYRSLVKTLYEKDNRLHLNGIEHSLTKNPKEFWRFTRQHLRENRPNICLRDDAGYHCVPGEIANRFADLFSSCYSPAQQGGAFSDVGIQCGDLLPTFKVDDDDILEAISKLKPKLSTGIDGIPCFIIKGCSSLFVPVLNHIFNLSLTQAKFPELWKYSVVVPVFKAGDSTLVKNYRPVSLLCGFAKVFEKVVHKRIYFYLNRKISEFQHGFLKGRSVESNLCSFLNYCAPVVSGRGQVDAIFFDMSKAFDRVNHTLLLHKLALHGFSPHLCAWFSNYLGHRRNSVRVSGSYSDEFISSSGVPQGSILGPMLFLLFINDIVSCVKDAKILLFADDVKLFISVESVSDCSSLQDDVDSVFTWCTENCLSLNPQKTRSIVQSRKRERISFAYTVGGVPIPSVSFIRDLGVCLDSALSFNNHGVTTVNAALRVLGMISRLCRQFSAPSCLLHLYKSLVTSRLEFCSVVWNSLTISQAIAIENVQKRMIRIVYDRYIGRGCFYHYESLLHRFLLHKLTVRRQYRDFMFLYKVVHGEVNSTDLLQSISFHVPPRIIRNKSTFYPSCTSPVSPLLRVQTDFNNAHQNNFDIFSAHQVFMQQLREWMQLP</sequence>
<proteinExistence type="predicted"/>
<feature type="non-terminal residue" evidence="2">
    <location>
        <position position="1"/>
    </location>
</feature>
<accession>A0A147BLW3</accession>
<organism evidence="2">
    <name type="scientific">Ixodes ricinus</name>
    <name type="common">Common tick</name>
    <name type="synonym">Acarus ricinus</name>
    <dbReference type="NCBI Taxonomy" id="34613"/>
    <lineage>
        <taxon>Eukaryota</taxon>
        <taxon>Metazoa</taxon>
        <taxon>Ecdysozoa</taxon>
        <taxon>Arthropoda</taxon>
        <taxon>Chelicerata</taxon>
        <taxon>Arachnida</taxon>
        <taxon>Acari</taxon>
        <taxon>Parasitiformes</taxon>
        <taxon>Ixodida</taxon>
        <taxon>Ixodoidea</taxon>
        <taxon>Ixodidae</taxon>
        <taxon>Ixodinae</taxon>
        <taxon>Ixodes</taxon>
    </lineage>
</organism>
<protein>
    <submittedName>
        <fullName evidence="2">Putative tick transposon</fullName>
    </submittedName>
</protein>
<dbReference type="Pfam" id="PF00078">
    <property type="entry name" value="RVT_1"/>
    <property type="match status" value="1"/>
</dbReference>
<dbReference type="InterPro" id="IPR043502">
    <property type="entry name" value="DNA/RNA_pol_sf"/>
</dbReference>
<name>A0A147BLW3_IXORI</name>
<feature type="domain" description="Reverse transcriptase" evidence="1">
    <location>
        <begin position="237"/>
        <end position="484"/>
    </location>
</feature>
<dbReference type="InterPro" id="IPR000477">
    <property type="entry name" value="RT_dom"/>
</dbReference>
<dbReference type="EMBL" id="GEGO01003658">
    <property type="protein sequence ID" value="JAR91746.1"/>
    <property type="molecule type" value="Transcribed_RNA"/>
</dbReference>
<evidence type="ECO:0000259" key="1">
    <source>
        <dbReference type="PROSITE" id="PS50878"/>
    </source>
</evidence>
<dbReference type="SUPFAM" id="SSF56672">
    <property type="entry name" value="DNA/RNA polymerases"/>
    <property type="match status" value="1"/>
</dbReference>
<dbReference type="AlphaFoldDB" id="A0A147BLW3"/>
<dbReference type="PROSITE" id="PS50878">
    <property type="entry name" value="RT_POL"/>
    <property type="match status" value="1"/>
</dbReference>
<dbReference type="GO" id="GO:0071897">
    <property type="term" value="P:DNA biosynthetic process"/>
    <property type="evidence" value="ECO:0007669"/>
    <property type="project" value="UniProtKB-ARBA"/>
</dbReference>